<evidence type="ECO:0000259" key="1">
    <source>
        <dbReference type="Pfam" id="PF14576"/>
    </source>
</evidence>
<dbReference type="Pfam" id="PF14576">
    <property type="entry name" value="SEO_N"/>
    <property type="match status" value="1"/>
</dbReference>
<dbReference type="InterPro" id="IPR027942">
    <property type="entry name" value="SEO_N"/>
</dbReference>
<evidence type="ECO:0000313" key="3">
    <source>
        <dbReference type="Proteomes" id="UP000215914"/>
    </source>
</evidence>
<keyword evidence="3" id="KW-1185">Reference proteome</keyword>
<organism evidence="2 3">
    <name type="scientific">Helianthus annuus</name>
    <name type="common">Common sunflower</name>
    <dbReference type="NCBI Taxonomy" id="4232"/>
    <lineage>
        <taxon>Eukaryota</taxon>
        <taxon>Viridiplantae</taxon>
        <taxon>Streptophyta</taxon>
        <taxon>Embryophyta</taxon>
        <taxon>Tracheophyta</taxon>
        <taxon>Spermatophyta</taxon>
        <taxon>Magnoliopsida</taxon>
        <taxon>eudicotyledons</taxon>
        <taxon>Gunneridae</taxon>
        <taxon>Pentapetalae</taxon>
        <taxon>asterids</taxon>
        <taxon>campanulids</taxon>
        <taxon>Asterales</taxon>
        <taxon>Asteraceae</taxon>
        <taxon>Asteroideae</taxon>
        <taxon>Heliantheae alliance</taxon>
        <taxon>Heliantheae</taxon>
        <taxon>Helianthus</taxon>
    </lineage>
</organism>
<dbReference type="STRING" id="4232.A0A251U9J1"/>
<evidence type="ECO:0000313" key="2">
    <source>
        <dbReference type="EMBL" id="OTG19536.1"/>
    </source>
</evidence>
<dbReference type="OMA" id="IAMLTHI"/>
<dbReference type="InterPro" id="IPR039299">
    <property type="entry name" value="SEOA"/>
</dbReference>
<feature type="domain" description="Sieve element occlusion N-terminal" evidence="1">
    <location>
        <begin position="18"/>
        <end position="252"/>
    </location>
</feature>
<name>A0A251U9J1_HELAN</name>
<gene>
    <name evidence="2" type="ORF">HannXRQ_Chr08g0235211</name>
</gene>
<sequence length="255" mass="28005">MQQQQQVVKKDRRMFASSDDNAMMKQVMGTHSPDGRDVELEPILNVVEETLHRAIPANIDGVINGTHNGHIDALVGQETLAFSSFEDDGIPDGLANVIHKISCELSCKCSGGADAHGSTMAILNILSSYSWEAKVVISLGAFAVNFGEFWLVAQLFATNPLAKSVALLKQLPNIIEHYKSIKPRFDAINELIKVMLEVTKCIIAFKNLPYQYLQDDTPPKSTALSHIPTAVYWSIKSMVACVSQLTSLLGMNFEV</sequence>
<dbReference type="InParanoid" id="A0A251U9J1"/>
<dbReference type="EMBL" id="CM007897">
    <property type="protein sequence ID" value="OTG19536.1"/>
    <property type="molecule type" value="Genomic_DNA"/>
</dbReference>
<dbReference type="PANTHER" id="PTHR33232">
    <property type="entry name" value="PROTEIN SIEVE ELEMENT OCCLUSION B-LIKE"/>
    <property type="match status" value="1"/>
</dbReference>
<dbReference type="AlphaFoldDB" id="A0A251U9J1"/>
<reference evidence="3" key="1">
    <citation type="journal article" date="2017" name="Nature">
        <title>The sunflower genome provides insights into oil metabolism, flowering and Asterid evolution.</title>
        <authorList>
            <person name="Badouin H."/>
            <person name="Gouzy J."/>
            <person name="Grassa C.J."/>
            <person name="Murat F."/>
            <person name="Staton S.E."/>
            <person name="Cottret L."/>
            <person name="Lelandais-Briere C."/>
            <person name="Owens G.L."/>
            <person name="Carrere S."/>
            <person name="Mayjonade B."/>
            <person name="Legrand L."/>
            <person name="Gill N."/>
            <person name="Kane N.C."/>
            <person name="Bowers J.E."/>
            <person name="Hubner S."/>
            <person name="Bellec A."/>
            <person name="Berard A."/>
            <person name="Berges H."/>
            <person name="Blanchet N."/>
            <person name="Boniface M.C."/>
            <person name="Brunel D."/>
            <person name="Catrice O."/>
            <person name="Chaidir N."/>
            <person name="Claudel C."/>
            <person name="Donnadieu C."/>
            <person name="Faraut T."/>
            <person name="Fievet G."/>
            <person name="Helmstetter N."/>
            <person name="King M."/>
            <person name="Knapp S.J."/>
            <person name="Lai Z."/>
            <person name="Le Paslier M.C."/>
            <person name="Lippi Y."/>
            <person name="Lorenzon L."/>
            <person name="Mandel J.R."/>
            <person name="Marage G."/>
            <person name="Marchand G."/>
            <person name="Marquand E."/>
            <person name="Bret-Mestries E."/>
            <person name="Morien E."/>
            <person name="Nambeesan S."/>
            <person name="Nguyen T."/>
            <person name="Pegot-Espagnet P."/>
            <person name="Pouilly N."/>
            <person name="Raftis F."/>
            <person name="Sallet E."/>
            <person name="Schiex T."/>
            <person name="Thomas J."/>
            <person name="Vandecasteele C."/>
            <person name="Vares D."/>
            <person name="Vear F."/>
            <person name="Vautrin S."/>
            <person name="Crespi M."/>
            <person name="Mangin B."/>
            <person name="Burke J.M."/>
            <person name="Salse J."/>
            <person name="Munos S."/>
            <person name="Vincourt P."/>
            <person name="Rieseberg L.H."/>
            <person name="Langlade N.B."/>
        </authorList>
    </citation>
    <scope>NUCLEOTIDE SEQUENCE [LARGE SCALE GENOMIC DNA]</scope>
    <source>
        <strain evidence="3">cv. SF193</strain>
    </source>
</reference>
<proteinExistence type="predicted"/>
<accession>A0A251U9J1</accession>
<dbReference type="GO" id="GO:0010088">
    <property type="term" value="P:phloem development"/>
    <property type="evidence" value="ECO:0007669"/>
    <property type="project" value="InterPro"/>
</dbReference>
<dbReference type="PANTHER" id="PTHR33232:SF12">
    <property type="entry name" value="PROTEIN SIEVE ELEMENT OCCLUSION B-LIKE"/>
    <property type="match status" value="1"/>
</dbReference>
<protein>
    <submittedName>
        <fullName evidence="2">Putative sieve element occlusion</fullName>
    </submittedName>
</protein>
<dbReference type="Proteomes" id="UP000215914">
    <property type="component" value="Chromosome 8"/>
</dbReference>